<dbReference type="AlphaFoldDB" id="A0A5B1B491"/>
<organism evidence="2 3">
    <name type="scientific">Mycobacterium simiae</name>
    <name type="common">Mycobacterium habana</name>
    <dbReference type="NCBI Taxonomy" id="1784"/>
    <lineage>
        <taxon>Bacteria</taxon>
        <taxon>Bacillati</taxon>
        <taxon>Actinomycetota</taxon>
        <taxon>Actinomycetes</taxon>
        <taxon>Mycobacteriales</taxon>
        <taxon>Mycobacteriaceae</taxon>
        <taxon>Mycobacterium</taxon>
        <taxon>Mycobacterium simiae complex</taxon>
    </lineage>
</organism>
<comment type="caution">
    <text evidence="2">The sequence shown here is derived from an EMBL/GenBank/DDBJ whole genome shotgun (WGS) entry which is preliminary data.</text>
</comment>
<gene>
    <name evidence="2" type="ORF">F0Q45_26155</name>
</gene>
<proteinExistence type="predicted"/>
<reference evidence="2 3" key="1">
    <citation type="submission" date="2019-09" db="EMBL/GenBank/DDBJ databases">
        <title>Report of infection by Mycobacterium simiae a patient suffering from pulmonary tuberculosis.</title>
        <authorList>
            <person name="Mohanty P.S."/>
            <person name="Bansal A.K."/>
            <person name="Singh H."/>
            <person name="Sharma S."/>
            <person name="Patil S.A."/>
            <person name="Upadhaya P."/>
            <person name="Singh P.K."/>
            <person name="Kumar D."/>
            <person name="Kumar S."/>
            <person name="Singh R.K."/>
            <person name="Chaudhary B."/>
        </authorList>
    </citation>
    <scope>NUCLEOTIDE SEQUENCE [LARGE SCALE GENOMIC DNA]</scope>
    <source>
        <strain evidence="2 3">JAL-560-SIM</strain>
    </source>
</reference>
<dbReference type="EMBL" id="VTZN01000413">
    <property type="protein sequence ID" value="KAA1242665.1"/>
    <property type="molecule type" value="Genomic_DNA"/>
</dbReference>
<accession>A0A5B1B491</accession>
<protein>
    <submittedName>
        <fullName evidence="2">Uncharacterized protein</fullName>
    </submittedName>
</protein>
<keyword evidence="3" id="KW-1185">Reference proteome</keyword>
<evidence type="ECO:0000313" key="2">
    <source>
        <dbReference type="EMBL" id="KAA1242665.1"/>
    </source>
</evidence>
<evidence type="ECO:0000256" key="1">
    <source>
        <dbReference type="SAM" id="MobiDB-lite"/>
    </source>
</evidence>
<name>A0A5B1B491_MYCSI</name>
<evidence type="ECO:0000313" key="3">
    <source>
        <dbReference type="Proteomes" id="UP000324701"/>
    </source>
</evidence>
<dbReference type="Proteomes" id="UP000324701">
    <property type="component" value="Unassembled WGS sequence"/>
</dbReference>
<feature type="region of interest" description="Disordered" evidence="1">
    <location>
        <begin position="75"/>
        <end position="98"/>
    </location>
</feature>
<sequence length="98" mass="10820">MTRASLSMDNSAFSTDPARVCGVSATGSHVVHTADARREPFFTDQSTEQVRPIAYSNRLRYCRFSRRTSSWYSARSCSSTSQTGRNTSAPPASTYNLV</sequence>